<proteinExistence type="inferred from homology"/>
<comment type="similarity">
    <text evidence="1">Belongs to the CRISPR-associated Csm4 family.</text>
</comment>
<evidence type="ECO:0000256" key="1">
    <source>
        <dbReference type="ARBA" id="ARBA00005772"/>
    </source>
</evidence>
<keyword evidence="7" id="KW-1185">Reference proteome</keyword>
<keyword evidence="4" id="KW-0051">Antiviral defense</keyword>
<evidence type="ECO:0000313" key="5">
    <source>
        <dbReference type="EMBL" id="MDD9326768.1"/>
    </source>
</evidence>
<dbReference type="GO" id="GO:0051607">
    <property type="term" value="P:defense response to virus"/>
    <property type="evidence" value="ECO:0007669"/>
    <property type="project" value="UniProtKB-KW"/>
</dbReference>
<evidence type="ECO:0000256" key="4">
    <source>
        <dbReference type="ARBA" id="ARBA00023118"/>
    </source>
</evidence>
<dbReference type="Proteomes" id="UP001149607">
    <property type="component" value="Chromosome"/>
</dbReference>
<dbReference type="InterPro" id="IPR005510">
    <property type="entry name" value="Csm4"/>
</dbReference>
<dbReference type="NCBIfam" id="TIGR01903">
    <property type="entry name" value="cas5_csm4"/>
    <property type="match status" value="1"/>
</dbReference>
<protein>
    <recommendedName>
        <fullName evidence="2">CRISPR system Cms protein Csm4</fullName>
    </recommendedName>
</protein>
<evidence type="ECO:0000313" key="6">
    <source>
        <dbReference type="EMBL" id="WWY03190.1"/>
    </source>
</evidence>
<name>A0A9X4E798_9NEIS</name>
<accession>A0A9X4E798</accession>
<evidence type="ECO:0000256" key="2">
    <source>
        <dbReference type="ARBA" id="ARBA00016109"/>
    </source>
</evidence>
<gene>
    <name evidence="5" type="ORF">ORY91_000136</name>
    <name evidence="6" type="ORF">V9W64_00050</name>
</gene>
<dbReference type="EMBL" id="JAPQFL010000001">
    <property type="protein sequence ID" value="MDD9326768.1"/>
    <property type="molecule type" value="Genomic_DNA"/>
</dbReference>
<keyword evidence="3" id="KW-0694">RNA-binding</keyword>
<reference evidence="5" key="1">
    <citation type="submission" date="2022-10" db="EMBL/GenBank/DDBJ databases">
        <authorList>
            <person name="Boutroux M."/>
        </authorList>
    </citation>
    <scope>NUCLEOTIDE SEQUENCE</scope>
    <source>
        <strain evidence="5">51.81</strain>
    </source>
</reference>
<dbReference type="RefSeq" id="WP_274584116.1">
    <property type="nucleotide sequence ID" value="NZ_CP145811.1"/>
</dbReference>
<reference evidence="6" key="2">
    <citation type="submission" date="2024-02" db="EMBL/GenBank/DDBJ databases">
        <title>Neisseria leonii sp. nov.</title>
        <authorList>
            <person name="Boutroux M."/>
            <person name="Favre-Rochex S."/>
            <person name="Gorgette O."/>
            <person name="Touak G."/>
            <person name="Muhle E."/>
            <person name="Chesneau O."/>
            <person name="Clermont D."/>
            <person name="Rahi P."/>
        </authorList>
    </citation>
    <scope>NUCLEOTIDE SEQUENCE</scope>
    <source>
        <strain evidence="6">51.81</strain>
    </source>
</reference>
<evidence type="ECO:0000256" key="3">
    <source>
        <dbReference type="ARBA" id="ARBA00022884"/>
    </source>
</evidence>
<evidence type="ECO:0000313" key="7">
    <source>
        <dbReference type="Proteomes" id="UP001149607"/>
    </source>
</evidence>
<dbReference type="EMBL" id="CP146598">
    <property type="protein sequence ID" value="WWY03190.1"/>
    <property type="molecule type" value="Genomic_DNA"/>
</dbReference>
<dbReference type="GO" id="GO:0003723">
    <property type="term" value="F:RNA binding"/>
    <property type="evidence" value="ECO:0007669"/>
    <property type="project" value="UniProtKB-KW"/>
</dbReference>
<dbReference type="AlphaFoldDB" id="A0A9X4E798"/>
<organism evidence="5">
    <name type="scientific">Neisseria leonii</name>
    <dbReference type="NCBI Taxonomy" id="2995413"/>
    <lineage>
        <taxon>Bacteria</taxon>
        <taxon>Pseudomonadati</taxon>
        <taxon>Pseudomonadota</taxon>
        <taxon>Betaproteobacteria</taxon>
        <taxon>Neisseriales</taxon>
        <taxon>Neisseriaceae</taxon>
        <taxon>Neisseria</taxon>
    </lineage>
</organism>
<sequence>MQAYKLTLCPETAFGTPLAGDTLFGHICWGIAEQYGTGVLADCLHGYTDNLPFLVVSDAFPDGYLPLPTLPSAYWLTGAETDRKKLKKKQWLPESALGTDSRLWQQQAQSGAEISPHLAGSHRRPHNSLNRQTYTTGTGGQFAPYESEQIWYADGSTWAVYCLLDEGRLKKASLQRVLENIGQTGYGRDASSGLGKFCVRQFAESGLFRAHAQGNAVFTLAACCPQNLGYAARHSYYHTQTRFGRHGNVQARSGRPFKQPVLMAQTGAVFGGAVSGRPYVGQGISGISHSQPEAIHQGYAPALFFDLDTEVLN</sequence>